<sequence length="284" mass="31840">MESRAGEVSATACEEIFEDLPQMMFADGEEPVGVRVLTYQSSWIINTVLNSLHEDKIQYLQASSFGKLVEIAEKPAFSGRFARFLLSRQLKVEKKHEAWFRFAGKSIRFSLREFSIVTDEDDKDYADLLVDLDEFFAYPWGHVAFDMLMTTIKKRDEISLSQNTIALKGFALALQLVIVEVVPALTEVVQEVCSSSESESDDEESDCRIQKTKKKTLSPGHAREVDKKAEVLTETMCSCSFTSTETMHSCSSSSGDGRAGHVFDPARPSAKLEWSMSLSIDVKM</sequence>
<dbReference type="Pfam" id="PF09331">
    <property type="entry name" value="DUF1985"/>
    <property type="match status" value="1"/>
</dbReference>
<feature type="domain" description="DUF1985" evidence="1">
    <location>
        <begin position="86"/>
        <end position="118"/>
    </location>
</feature>
<evidence type="ECO:0000313" key="3">
    <source>
        <dbReference type="Proteomes" id="UP000823674"/>
    </source>
</evidence>
<evidence type="ECO:0000259" key="1">
    <source>
        <dbReference type="Pfam" id="PF09331"/>
    </source>
</evidence>
<dbReference type="PANTHER" id="PTHR48449">
    <property type="entry name" value="DUF1985 DOMAIN-CONTAINING PROTEIN"/>
    <property type="match status" value="1"/>
</dbReference>
<dbReference type="PANTHER" id="PTHR48449:SF2">
    <property type="entry name" value="UBIQUITIN-LIKE PROTEASE FAMILY PROFILE DOMAIN-CONTAINING PROTEIN"/>
    <property type="match status" value="1"/>
</dbReference>
<proteinExistence type="predicted"/>
<name>A0ABQ7KVU1_BRACM</name>
<evidence type="ECO:0000313" key="2">
    <source>
        <dbReference type="EMBL" id="KAG5378301.1"/>
    </source>
</evidence>
<organism evidence="2 3">
    <name type="scientific">Brassica rapa subsp. trilocularis</name>
    <dbReference type="NCBI Taxonomy" id="1813537"/>
    <lineage>
        <taxon>Eukaryota</taxon>
        <taxon>Viridiplantae</taxon>
        <taxon>Streptophyta</taxon>
        <taxon>Embryophyta</taxon>
        <taxon>Tracheophyta</taxon>
        <taxon>Spermatophyta</taxon>
        <taxon>Magnoliopsida</taxon>
        <taxon>eudicotyledons</taxon>
        <taxon>Gunneridae</taxon>
        <taxon>Pentapetalae</taxon>
        <taxon>rosids</taxon>
        <taxon>malvids</taxon>
        <taxon>Brassicales</taxon>
        <taxon>Brassicaceae</taxon>
        <taxon>Brassiceae</taxon>
        <taxon>Brassica</taxon>
    </lineage>
</organism>
<reference evidence="2 3" key="1">
    <citation type="submission" date="2021-03" db="EMBL/GenBank/DDBJ databases">
        <authorList>
            <person name="King G.J."/>
            <person name="Bancroft I."/>
            <person name="Baten A."/>
            <person name="Bloomfield J."/>
            <person name="Borpatragohain P."/>
            <person name="He Z."/>
            <person name="Irish N."/>
            <person name="Irwin J."/>
            <person name="Liu K."/>
            <person name="Mauleon R.P."/>
            <person name="Moore J."/>
            <person name="Morris R."/>
            <person name="Ostergaard L."/>
            <person name="Wang B."/>
            <person name="Wells R."/>
        </authorList>
    </citation>
    <scope>NUCLEOTIDE SEQUENCE [LARGE SCALE GENOMIC DNA]</scope>
    <source>
        <strain evidence="2">R-o-18</strain>
        <tissue evidence="2">Leaf</tissue>
    </source>
</reference>
<protein>
    <recommendedName>
        <fullName evidence="1">DUF1985 domain-containing protein</fullName>
    </recommendedName>
</protein>
<gene>
    <name evidence="2" type="primary">A07g502950.1_BraROA</name>
    <name evidence="2" type="ORF">IGI04_026143</name>
</gene>
<dbReference type="EMBL" id="JADBGQ010000009">
    <property type="protein sequence ID" value="KAG5378301.1"/>
    <property type="molecule type" value="Genomic_DNA"/>
</dbReference>
<keyword evidence="3" id="KW-1185">Reference proteome</keyword>
<comment type="caution">
    <text evidence="2">The sequence shown here is derived from an EMBL/GenBank/DDBJ whole genome shotgun (WGS) entry which is preliminary data.</text>
</comment>
<dbReference type="Proteomes" id="UP000823674">
    <property type="component" value="Chromosome A07"/>
</dbReference>
<accession>A0ABQ7KVU1</accession>
<dbReference type="InterPro" id="IPR015410">
    <property type="entry name" value="DUF1985"/>
</dbReference>